<protein>
    <submittedName>
        <fullName evidence="2">Uncharacterized protein LOC120323297</fullName>
    </submittedName>
</protein>
<dbReference type="GeneID" id="120323297"/>
<dbReference type="AlphaFoldDB" id="A0A7R5KKG1"/>
<evidence type="ECO:0000313" key="1">
    <source>
        <dbReference type="Proteomes" id="UP000504627"/>
    </source>
</evidence>
<dbReference type="RefSeq" id="XP_039237477.1">
    <property type="nucleotide sequence ID" value="XM_039381543.1"/>
</dbReference>
<name>A0A7R5KKG1_9PASS</name>
<proteinExistence type="predicted"/>
<sequence length="232" mass="25713">MPSGATFAEILGCKHPRLHRFAFPQKKMWLLPEQLGDQQPEHHLCTQLIHTGQLGTEKCVSSHFSRSAESLLRAPVKFCNHSLKIYSLHPAHLTATAFFQQEAPSAVLFSQAGAGKIHLLFSVTSLPRKLQNDHPRVLGNGTVLIQDPSMFYNLNKTPKEVVYLAKISMEWPLSNTPGKLPINCCYTQLLLGRSSPVCSLRSINHPVGLLPDSSFRMPSAVNKCSTDCHAVH</sequence>
<keyword evidence="1" id="KW-1185">Reference proteome</keyword>
<dbReference type="Proteomes" id="UP000504627">
    <property type="component" value="Unplaced"/>
</dbReference>
<dbReference type="InParanoid" id="A0A7R5KKG1"/>
<accession>A0A7R5KKG1</accession>
<reference evidence="2" key="1">
    <citation type="submission" date="2025-08" db="UniProtKB">
        <authorList>
            <consortium name="RefSeq"/>
        </authorList>
    </citation>
    <scope>IDENTIFICATION</scope>
    <source>
        <tissue evidence="2">Muscle</tissue>
    </source>
</reference>
<organism evidence="1 2">
    <name type="scientific">Pipra filicauda</name>
    <name type="common">Wire-tailed manakin</name>
    <dbReference type="NCBI Taxonomy" id="649802"/>
    <lineage>
        <taxon>Eukaryota</taxon>
        <taxon>Metazoa</taxon>
        <taxon>Chordata</taxon>
        <taxon>Craniata</taxon>
        <taxon>Vertebrata</taxon>
        <taxon>Euteleostomi</taxon>
        <taxon>Archelosauria</taxon>
        <taxon>Archosauria</taxon>
        <taxon>Dinosauria</taxon>
        <taxon>Saurischia</taxon>
        <taxon>Theropoda</taxon>
        <taxon>Coelurosauria</taxon>
        <taxon>Aves</taxon>
        <taxon>Neognathae</taxon>
        <taxon>Neoaves</taxon>
        <taxon>Telluraves</taxon>
        <taxon>Australaves</taxon>
        <taxon>Passeriformes</taxon>
        <taxon>Pipridae</taxon>
        <taxon>Pipra</taxon>
    </lineage>
</organism>
<evidence type="ECO:0000313" key="2">
    <source>
        <dbReference type="RefSeq" id="XP_039237477.1"/>
    </source>
</evidence>
<gene>
    <name evidence="2" type="primary">LOC120323297</name>
</gene>